<evidence type="ECO:0000313" key="1">
    <source>
        <dbReference type="EMBL" id="PLC10869.1"/>
    </source>
</evidence>
<organism evidence="1 2">
    <name type="scientific">Kocuria flava</name>
    <dbReference type="NCBI Taxonomy" id="446860"/>
    <lineage>
        <taxon>Bacteria</taxon>
        <taxon>Bacillati</taxon>
        <taxon>Actinomycetota</taxon>
        <taxon>Actinomycetes</taxon>
        <taxon>Micrococcales</taxon>
        <taxon>Micrococcaceae</taxon>
        <taxon>Kocuria</taxon>
    </lineage>
</organism>
<dbReference type="RefSeq" id="WP_101853289.1">
    <property type="nucleotide sequence ID" value="NZ_LOMZ01000002.1"/>
</dbReference>
<reference evidence="1 2" key="1">
    <citation type="submission" date="2015-12" db="EMBL/GenBank/DDBJ databases">
        <authorList>
            <person name="Shamseldin A."/>
            <person name="Moawad H."/>
            <person name="Abd El-Rahim W.M."/>
            <person name="Sadowsky M.J."/>
        </authorList>
    </citation>
    <scope>NUCLEOTIDE SEQUENCE [LARGE SCALE GENOMIC DNA]</scope>
    <source>
        <strain evidence="1 2">S43</strain>
    </source>
</reference>
<protein>
    <submittedName>
        <fullName evidence="1">Uncharacterized protein</fullName>
    </submittedName>
</protein>
<comment type="caution">
    <text evidence="1">The sequence shown here is derived from an EMBL/GenBank/DDBJ whole genome shotgun (WGS) entry which is preliminary data.</text>
</comment>
<name>A0A2N4SY63_9MICC</name>
<sequence length="359" mass="38827">MPTSNINELLSAALASGQLLVTDGALELKPGASKKLKDYVATGLGADGAGTIADRFRRGDRWRVPLDEIYDIENNTSYAAILRVLARAEIKKAWERAGGPHARVGLPLDASFPIREAAPGTWVMDCRGGQIQFLQNDRQTVEVLQRKTTVRLVAIECQVRQESSDEVYGVVSVHGPANQMIQTVRIPGSGTLNMGEPGARLTFPALPIVTDSTLEDLYIRVAWIENDSGNVEDIARKVAEKMQQAAAAAAGALLGAGAESVAASQNETFYEAALWIVGDVLGMGDDAYPVEGRYISAGELLAGSGPPLQAPYKRGDDPRTVEKWTHDIYVQGVDDGGDLGRYRFFFDVTRTDTHDVRVI</sequence>
<gene>
    <name evidence="1" type="ORF">AUQ48_16245</name>
</gene>
<proteinExistence type="predicted"/>
<dbReference type="Proteomes" id="UP000234632">
    <property type="component" value="Unassembled WGS sequence"/>
</dbReference>
<dbReference type="EMBL" id="LOMZ01000002">
    <property type="protein sequence ID" value="PLC10869.1"/>
    <property type="molecule type" value="Genomic_DNA"/>
</dbReference>
<evidence type="ECO:0000313" key="2">
    <source>
        <dbReference type="Proteomes" id="UP000234632"/>
    </source>
</evidence>
<accession>A0A2N4SY63</accession>
<dbReference type="AlphaFoldDB" id="A0A2N4SY63"/>